<dbReference type="SUPFAM" id="SSF143744">
    <property type="entry name" value="GlcG-like"/>
    <property type="match status" value="1"/>
</dbReference>
<evidence type="ECO:0008006" key="3">
    <source>
        <dbReference type="Google" id="ProtNLM"/>
    </source>
</evidence>
<dbReference type="InterPro" id="IPR010371">
    <property type="entry name" value="YBR137W-like"/>
</dbReference>
<gene>
    <name evidence="1" type="ORF">BCR39DRAFT_561613</name>
</gene>
<dbReference type="EMBL" id="MCFC01000070">
    <property type="protein sequence ID" value="ORY24190.1"/>
    <property type="molecule type" value="Genomic_DNA"/>
</dbReference>
<dbReference type="Gene3D" id="3.30.450.150">
    <property type="entry name" value="Haem-degrading domain"/>
    <property type="match status" value="1"/>
</dbReference>
<comment type="caution">
    <text evidence="1">The sequence shown here is derived from an EMBL/GenBank/DDBJ whole genome shotgun (WGS) entry which is preliminary data.</text>
</comment>
<dbReference type="FunCoup" id="A0A1Y2APG6">
    <property type="interactions" value="13"/>
</dbReference>
<organism evidence="1 2">
    <name type="scientific">Naematelia encephala</name>
    <dbReference type="NCBI Taxonomy" id="71784"/>
    <lineage>
        <taxon>Eukaryota</taxon>
        <taxon>Fungi</taxon>
        <taxon>Dikarya</taxon>
        <taxon>Basidiomycota</taxon>
        <taxon>Agaricomycotina</taxon>
        <taxon>Tremellomycetes</taxon>
        <taxon>Tremellales</taxon>
        <taxon>Naemateliaceae</taxon>
        <taxon>Naematelia</taxon>
    </lineage>
</organism>
<evidence type="ECO:0000313" key="2">
    <source>
        <dbReference type="Proteomes" id="UP000193986"/>
    </source>
</evidence>
<dbReference type="OrthoDB" id="2209940at2759"/>
<dbReference type="Proteomes" id="UP000193986">
    <property type="component" value="Unassembled WGS sequence"/>
</dbReference>
<dbReference type="InParanoid" id="A0A1Y2APG6"/>
<dbReference type="InterPro" id="IPR038084">
    <property type="entry name" value="PduO/GlcC-like_sf"/>
</dbReference>
<protein>
    <recommendedName>
        <fullName evidence="3">Heme-degrading domain-containing protein</fullName>
    </recommendedName>
</protein>
<dbReference type="PANTHER" id="PTHR28255">
    <property type="match status" value="1"/>
</dbReference>
<dbReference type="Pfam" id="PF03928">
    <property type="entry name" value="HbpS-like"/>
    <property type="match status" value="1"/>
</dbReference>
<accession>A0A1Y2APG6</accession>
<dbReference type="InterPro" id="IPR005624">
    <property type="entry name" value="PduO/GlcC-like"/>
</dbReference>
<name>A0A1Y2APG6_9TREE</name>
<evidence type="ECO:0000313" key="1">
    <source>
        <dbReference type="EMBL" id="ORY24190.1"/>
    </source>
</evidence>
<keyword evidence="2" id="KW-1185">Reference proteome</keyword>
<dbReference type="PANTHER" id="PTHR28255:SF1">
    <property type="entry name" value="UPF0303 PROTEIN YBR137W"/>
    <property type="match status" value="1"/>
</dbReference>
<sequence>MSTTNHPLASLGKVTDFTIEQNDQIASLVAEQESLARLSAFNYETAWTIGNTIRSLFLERYDPKKNGVSVKIETSTGHVLFSASVGDAPGVMLGNWSWVEGKAKVVRRMGKSSLRVGRELASKGREPESQGLYWPEFVCHGGAFPIFVKGVDVGPIGAIMVSGLAQLEDHQLIVDALVKSSHLLA</sequence>
<dbReference type="AlphaFoldDB" id="A0A1Y2APG6"/>
<proteinExistence type="predicted"/>
<dbReference type="STRING" id="71784.A0A1Y2APG6"/>
<reference evidence="1 2" key="1">
    <citation type="submission" date="2016-07" db="EMBL/GenBank/DDBJ databases">
        <title>Pervasive Adenine N6-methylation of Active Genes in Fungi.</title>
        <authorList>
            <consortium name="DOE Joint Genome Institute"/>
            <person name="Mondo S.J."/>
            <person name="Dannebaum R.O."/>
            <person name="Kuo R.C."/>
            <person name="Labutti K."/>
            <person name="Haridas S."/>
            <person name="Kuo A."/>
            <person name="Salamov A."/>
            <person name="Ahrendt S.R."/>
            <person name="Lipzen A."/>
            <person name="Sullivan W."/>
            <person name="Andreopoulos W.B."/>
            <person name="Clum A."/>
            <person name="Lindquist E."/>
            <person name="Daum C."/>
            <person name="Ramamoorthy G.K."/>
            <person name="Gryganskyi A."/>
            <person name="Culley D."/>
            <person name="Magnuson J.K."/>
            <person name="James T.Y."/>
            <person name="O'Malley M.A."/>
            <person name="Stajich J.E."/>
            <person name="Spatafora J.W."/>
            <person name="Visel A."/>
            <person name="Grigoriev I.V."/>
        </authorList>
    </citation>
    <scope>NUCLEOTIDE SEQUENCE [LARGE SCALE GENOMIC DNA]</scope>
    <source>
        <strain evidence="1 2">68-887.2</strain>
    </source>
</reference>